<dbReference type="GO" id="GO:0140359">
    <property type="term" value="F:ABC-type transporter activity"/>
    <property type="evidence" value="ECO:0007669"/>
    <property type="project" value="InterPro"/>
</dbReference>
<comment type="caution">
    <text evidence="11">The sequence shown here is derived from an EMBL/GenBank/DDBJ whole genome shotgun (WGS) entry which is preliminary data.</text>
</comment>
<dbReference type="Proteomes" id="UP000034543">
    <property type="component" value="Unassembled WGS sequence"/>
</dbReference>
<dbReference type="GO" id="GO:0015920">
    <property type="term" value="P:lipopolysaccharide transport"/>
    <property type="evidence" value="ECO:0007669"/>
    <property type="project" value="TreeGrafter"/>
</dbReference>
<dbReference type="EMBL" id="LCFB01000045">
    <property type="protein sequence ID" value="KKS83251.1"/>
    <property type="molecule type" value="Genomic_DNA"/>
</dbReference>
<dbReference type="PANTHER" id="PTHR30413:SF8">
    <property type="entry name" value="TRANSPORT PERMEASE PROTEIN"/>
    <property type="match status" value="1"/>
</dbReference>
<gene>
    <name evidence="11" type="ORF">UV59_C0045G0009</name>
</gene>
<evidence type="ECO:0000256" key="2">
    <source>
        <dbReference type="ARBA" id="ARBA00007783"/>
    </source>
</evidence>
<organism evidence="11 12">
    <name type="scientific">Candidatus Gottesmanbacteria bacterium GW2011_GWA1_43_11</name>
    <dbReference type="NCBI Taxonomy" id="1618436"/>
    <lineage>
        <taxon>Bacteria</taxon>
        <taxon>Candidatus Gottesmaniibacteriota</taxon>
    </lineage>
</organism>
<evidence type="ECO:0000313" key="11">
    <source>
        <dbReference type="EMBL" id="KKS83251.1"/>
    </source>
</evidence>
<name>A0A0G1EJQ4_9BACT</name>
<dbReference type="PRINTS" id="PR00164">
    <property type="entry name" value="ABC2TRNSPORT"/>
</dbReference>
<evidence type="ECO:0000256" key="6">
    <source>
        <dbReference type="ARBA" id="ARBA00022692"/>
    </source>
</evidence>
<evidence type="ECO:0000256" key="8">
    <source>
        <dbReference type="ARBA" id="ARBA00023136"/>
    </source>
</evidence>
<keyword evidence="4 9" id="KW-1003">Cell membrane</keyword>
<evidence type="ECO:0000256" key="7">
    <source>
        <dbReference type="ARBA" id="ARBA00022989"/>
    </source>
</evidence>
<evidence type="ECO:0000256" key="1">
    <source>
        <dbReference type="ARBA" id="ARBA00004429"/>
    </source>
</evidence>
<keyword evidence="6 9" id="KW-0812">Transmembrane</keyword>
<evidence type="ECO:0000256" key="3">
    <source>
        <dbReference type="ARBA" id="ARBA00022448"/>
    </source>
</evidence>
<evidence type="ECO:0000313" key="12">
    <source>
        <dbReference type="Proteomes" id="UP000034543"/>
    </source>
</evidence>
<evidence type="ECO:0000256" key="5">
    <source>
        <dbReference type="ARBA" id="ARBA00022519"/>
    </source>
</evidence>
<comment type="similarity">
    <text evidence="2 9">Belongs to the ABC-2 integral membrane protein family.</text>
</comment>
<keyword evidence="3 9" id="KW-0813">Transport</keyword>
<dbReference type="Pfam" id="PF01061">
    <property type="entry name" value="ABC2_membrane"/>
    <property type="match status" value="1"/>
</dbReference>
<keyword evidence="5" id="KW-0997">Cell inner membrane</keyword>
<feature type="transmembrane region" description="Helical" evidence="9">
    <location>
        <begin position="139"/>
        <end position="162"/>
    </location>
</feature>
<keyword evidence="8 9" id="KW-0472">Membrane</keyword>
<dbReference type="GO" id="GO:0043190">
    <property type="term" value="C:ATP-binding cassette (ABC) transporter complex"/>
    <property type="evidence" value="ECO:0007669"/>
    <property type="project" value="InterPro"/>
</dbReference>
<dbReference type="InterPro" id="IPR000412">
    <property type="entry name" value="ABC_2_transport"/>
</dbReference>
<comment type="subcellular location">
    <subcellularLocation>
        <location evidence="1">Cell inner membrane</location>
        <topology evidence="1">Multi-pass membrane protein</topology>
    </subcellularLocation>
    <subcellularLocation>
        <location evidence="9">Cell membrane</location>
        <topology evidence="9">Multi-pass membrane protein</topology>
    </subcellularLocation>
</comment>
<evidence type="ECO:0000256" key="9">
    <source>
        <dbReference type="RuleBase" id="RU361157"/>
    </source>
</evidence>
<feature type="transmembrane region" description="Helical" evidence="9">
    <location>
        <begin position="231"/>
        <end position="249"/>
    </location>
</feature>
<sequence>MIKYLKKLFGSRELLIALTKREIKIRYKQTTLGAIWAILQPLSLMVIFTVVFSVFLKVDSQGVPYPLFSFSALLPWTFFATSISFGALSVINNSSLVSKVYFPREVLPLASLGAALLDFGISGVIFLGFIFWYKTQLTLQILWVFPIIATEIVFIAALLFFLSSLVVLWRDLKFIVPLVVQVWMYTTPVIYPISRVPENFRALYTLNPMAIVIDSFRRVTIMGKPPVLPELGTAIVVSVILFTAGYAFFKLKERVFADII</sequence>
<keyword evidence="7 9" id="KW-1133">Transmembrane helix</keyword>
<proteinExistence type="inferred from homology"/>
<dbReference type="PROSITE" id="PS51012">
    <property type="entry name" value="ABC_TM2"/>
    <property type="match status" value="1"/>
</dbReference>
<dbReference type="PANTHER" id="PTHR30413">
    <property type="entry name" value="INNER MEMBRANE TRANSPORT PERMEASE"/>
    <property type="match status" value="1"/>
</dbReference>
<protein>
    <recommendedName>
        <fullName evidence="9">Transport permease protein</fullName>
    </recommendedName>
</protein>
<reference evidence="11 12" key="1">
    <citation type="journal article" date="2015" name="Nature">
        <title>rRNA introns, odd ribosomes, and small enigmatic genomes across a large radiation of phyla.</title>
        <authorList>
            <person name="Brown C.T."/>
            <person name="Hug L.A."/>
            <person name="Thomas B.C."/>
            <person name="Sharon I."/>
            <person name="Castelle C.J."/>
            <person name="Singh A."/>
            <person name="Wilkins M.J."/>
            <person name="Williams K.H."/>
            <person name="Banfield J.F."/>
        </authorList>
    </citation>
    <scope>NUCLEOTIDE SEQUENCE [LARGE SCALE GENOMIC DNA]</scope>
</reference>
<evidence type="ECO:0000259" key="10">
    <source>
        <dbReference type="PROSITE" id="PS51012"/>
    </source>
</evidence>
<feature type="transmembrane region" description="Helical" evidence="9">
    <location>
        <begin position="67"/>
        <end position="91"/>
    </location>
</feature>
<feature type="transmembrane region" description="Helical" evidence="9">
    <location>
        <begin position="174"/>
        <end position="194"/>
    </location>
</feature>
<feature type="domain" description="ABC transmembrane type-2" evidence="10">
    <location>
        <begin position="32"/>
        <end position="252"/>
    </location>
</feature>
<feature type="transmembrane region" description="Helical" evidence="9">
    <location>
        <begin position="112"/>
        <end position="133"/>
    </location>
</feature>
<feature type="transmembrane region" description="Helical" evidence="9">
    <location>
        <begin position="30"/>
        <end position="55"/>
    </location>
</feature>
<evidence type="ECO:0000256" key="4">
    <source>
        <dbReference type="ARBA" id="ARBA00022475"/>
    </source>
</evidence>
<dbReference type="STRING" id="1618436.UV59_C0045G0009"/>
<dbReference type="AlphaFoldDB" id="A0A0G1EJQ4"/>
<dbReference type="InterPro" id="IPR047817">
    <property type="entry name" value="ABC2_TM_bact-type"/>
</dbReference>
<dbReference type="InterPro" id="IPR013525">
    <property type="entry name" value="ABC2_TM"/>
</dbReference>
<accession>A0A0G1EJQ4</accession>